<feature type="compositionally biased region" description="Low complexity" evidence="1">
    <location>
        <begin position="22"/>
        <end position="49"/>
    </location>
</feature>
<dbReference type="RefSeq" id="WP_244163936.1">
    <property type="nucleotide sequence ID" value="NZ_FNSV01000006.1"/>
</dbReference>
<organism evidence="2 3">
    <name type="scientific">Rhodococcus koreensis</name>
    <dbReference type="NCBI Taxonomy" id="99653"/>
    <lineage>
        <taxon>Bacteria</taxon>
        <taxon>Bacillati</taxon>
        <taxon>Actinomycetota</taxon>
        <taxon>Actinomycetes</taxon>
        <taxon>Mycobacteriales</taxon>
        <taxon>Nocardiaceae</taxon>
        <taxon>Rhodococcus</taxon>
    </lineage>
</organism>
<feature type="region of interest" description="Disordered" evidence="1">
    <location>
        <begin position="1"/>
        <end position="81"/>
    </location>
</feature>
<evidence type="ECO:0000256" key="1">
    <source>
        <dbReference type="SAM" id="MobiDB-lite"/>
    </source>
</evidence>
<name>A0A1H5EMB5_9NOCA</name>
<dbReference type="Proteomes" id="UP000183561">
    <property type="component" value="Unassembled WGS sequence"/>
</dbReference>
<dbReference type="Gene3D" id="6.10.180.30">
    <property type="match status" value="1"/>
</dbReference>
<dbReference type="EMBL" id="FNSV01000006">
    <property type="protein sequence ID" value="SED92235.1"/>
    <property type="molecule type" value="Genomic_DNA"/>
</dbReference>
<accession>A0A1H5EMB5</accession>
<dbReference type="AlphaFoldDB" id="A0A1H5EMB5"/>
<keyword evidence="3" id="KW-1185">Reference proteome</keyword>
<evidence type="ECO:0000313" key="3">
    <source>
        <dbReference type="Proteomes" id="UP000183561"/>
    </source>
</evidence>
<sequence length="145" mass="15558">MSKIPQPARPVPRSTRNTFAQAAATTTATPEAVASESTATSSDSPATVTRSATSPATPRQRKAASAPAKPATEKKRKAQTTDILLSLEEELKDRMVAALEHTRPRTGIKSQQVFIRTAIDQLCTKLETQYNNGEPFPAPADEIAI</sequence>
<gene>
    <name evidence="2" type="ORF">SAMN04490239_9279</name>
</gene>
<evidence type="ECO:0000313" key="2">
    <source>
        <dbReference type="EMBL" id="SED92235.1"/>
    </source>
</evidence>
<proteinExistence type="predicted"/>
<protein>
    <submittedName>
        <fullName evidence="2">Uncharacterized protein</fullName>
    </submittedName>
</protein>
<reference evidence="3" key="1">
    <citation type="submission" date="2016-10" db="EMBL/GenBank/DDBJ databases">
        <authorList>
            <person name="Varghese N."/>
            <person name="Submissions S."/>
        </authorList>
    </citation>
    <scope>NUCLEOTIDE SEQUENCE [LARGE SCALE GENOMIC DNA]</scope>
    <source>
        <strain evidence="3">DSM 44498</strain>
    </source>
</reference>